<evidence type="ECO:0000313" key="1">
    <source>
        <dbReference type="EMBL" id="VUW91797.1"/>
    </source>
</evidence>
<reference evidence="1 2" key="1">
    <citation type="submission" date="2019-07" db="EMBL/GenBank/DDBJ databases">
        <authorList>
            <person name="Hibberd C M."/>
            <person name="Gehrig L. J."/>
            <person name="Chang H.-W."/>
            <person name="Venkatesh S."/>
        </authorList>
    </citation>
    <scope>NUCLEOTIDE SEQUENCE [LARGE SCALE GENOMIC DNA]</scope>
    <source>
        <strain evidence="1">Faecalibacterium_prausnitzii_JG_BgPS064</strain>
    </source>
</reference>
<dbReference type="Proteomes" id="UP000406184">
    <property type="component" value="Unassembled WGS sequence"/>
</dbReference>
<organism evidence="1 2">
    <name type="scientific">Faecalibacterium prausnitzii</name>
    <dbReference type="NCBI Taxonomy" id="853"/>
    <lineage>
        <taxon>Bacteria</taxon>
        <taxon>Bacillati</taxon>
        <taxon>Bacillota</taxon>
        <taxon>Clostridia</taxon>
        <taxon>Eubacteriales</taxon>
        <taxon>Oscillospiraceae</taxon>
        <taxon>Faecalibacterium</taxon>
    </lineage>
</organism>
<accession>A0A564S9I6</accession>
<sequence length="45" mass="5016">MDILNTVIALLGLLATVIIGTAKITWTIAQVIFRNTHHAKHYSKK</sequence>
<dbReference type="EMBL" id="CABHMY010000011">
    <property type="protein sequence ID" value="VUW91797.1"/>
    <property type="molecule type" value="Genomic_DNA"/>
</dbReference>
<name>A0A564S9I6_9FIRM</name>
<keyword evidence="2" id="KW-1185">Reference proteome</keyword>
<evidence type="ECO:0000313" key="2">
    <source>
        <dbReference type="Proteomes" id="UP000406184"/>
    </source>
</evidence>
<gene>
    <name evidence="1" type="ORF">FPPS064S07_01944</name>
</gene>
<proteinExistence type="predicted"/>
<dbReference type="RefSeq" id="WP_187156347.1">
    <property type="nucleotide sequence ID" value="NZ_CABHMY010000011.1"/>
</dbReference>
<protein>
    <submittedName>
        <fullName evidence="1">Uncharacterized protein</fullName>
    </submittedName>
</protein>
<dbReference type="AlphaFoldDB" id="A0A564S9I6"/>